<dbReference type="PROSITE" id="PS00108">
    <property type="entry name" value="PROTEIN_KINASE_ST"/>
    <property type="match status" value="1"/>
</dbReference>
<dbReference type="GO" id="GO:0005737">
    <property type="term" value="C:cytoplasm"/>
    <property type="evidence" value="ECO:0007669"/>
    <property type="project" value="TreeGrafter"/>
</dbReference>
<keyword evidence="3 4" id="KW-0067">ATP-binding</keyword>
<comment type="caution">
    <text evidence="7">The sequence shown here is derived from an EMBL/GenBank/DDBJ whole genome shotgun (WGS) entry which is preliminary data.</text>
</comment>
<feature type="binding site" evidence="4">
    <location>
        <position position="261"/>
    </location>
    <ligand>
        <name>ATP</name>
        <dbReference type="ChEBI" id="CHEBI:30616"/>
    </ligand>
</feature>
<evidence type="ECO:0000256" key="2">
    <source>
        <dbReference type="ARBA" id="ARBA00022741"/>
    </source>
</evidence>
<reference evidence="7" key="1">
    <citation type="submission" date="2021-02" db="EMBL/GenBank/DDBJ databases">
        <authorList>
            <person name="Dougan E. K."/>
            <person name="Rhodes N."/>
            <person name="Thang M."/>
            <person name="Chan C."/>
        </authorList>
    </citation>
    <scope>NUCLEOTIDE SEQUENCE</scope>
</reference>
<dbReference type="PROSITE" id="PS50011">
    <property type="entry name" value="PROTEIN_KINASE_DOM"/>
    <property type="match status" value="1"/>
</dbReference>
<dbReference type="GO" id="GO:0004674">
    <property type="term" value="F:protein serine/threonine kinase activity"/>
    <property type="evidence" value="ECO:0007669"/>
    <property type="project" value="TreeGrafter"/>
</dbReference>
<dbReference type="CDD" id="cd14003">
    <property type="entry name" value="STKc_AMPK-like"/>
    <property type="match status" value="1"/>
</dbReference>
<proteinExistence type="predicted"/>
<dbReference type="EMBL" id="CAJNDS010000042">
    <property type="protein sequence ID" value="CAE6931218.1"/>
    <property type="molecule type" value="Genomic_DNA"/>
</dbReference>
<dbReference type="AlphaFoldDB" id="A0A812GYH6"/>
<feature type="domain" description="Protein kinase" evidence="6">
    <location>
        <begin position="232"/>
        <end position="482"/>
    </location>
</feature>
<dbReference type="SUPFAM" id="SSF56112">
    <property type="entry name" value="Protein kinase-like (PK-like)"/>
    <property type="match status" value="1"/>
</dbReference>
<dbReference type="PANTHER" id="PTHR24346:SF30">
    <property type="entry name" value="MATERNAL EMBRYONIC LEUCINE ZIPPER KINASE"/>
    <property type="match status" value="1"/>
</dbReference>
<accession>A0A812GYH6</accession>
<dbReference type="InterPro" id="IPR011009">
    <property type="entry name" value="Kinase-like_dom_sf"/>
</dbReference>
<evidence type="ECO:0000256" key="4">
    <source>
        <dbReference type="PROSITE-ProRule" id="PRU10141"/>
    </source>
</evidence>
<dbReference type="SMART" id="SM00220">
    <property type="entry name" value="S_TKc"/>
    <property type="match status" value="1"/>
</dbReference>
<evidence type="ECO:0000313" key="7">
    <source>
        <dbReference type="EMBL" id="CAE6931218.1"/>
    </source>
</evidence>
<evidence type="ECO:0000259" key="6">
    <source>
        <dbReference type="PROSITE" id="PS50011"/>
    </source>
</evidence>
<gene>
    <name evidence="7" type="primary">KIN11</name>
    <name evidence="7" type="ORF">SNAT2548_LOCUS853</name>
</gene>
<feature type="region of interest" description="Disordered" evidence="5">
    <location>
        <begin position="34"/>
        <end position="57"/>
    </location>
</feature>
<protein>
    <submittedName>
        <fullName evidence="7">KIN11 protein</fullName>
    </submittedName>
</protein>
<evidence type="ECO:0000256" key="3">
    <source>
        <dbReference type="ARBA" id="ARBA00022840"/>
    </source>
</evidence>
<comment type="subunit">
    <text evidence="1">Monomer.</text>
</comment>
<evidence type="ECO:0000256" key="5">
    <source>
        <dbReference type="SAM" id="MobiDB-lite"/>
    </source>
</evidence>
<dbReference type="GO" id="GO:0035556">
    <property type="term" value="P:intracellular signal transduction"/>
    <property type="evidence" value="ECO:0007669"/>
    <property type="project" value="TreeGrafter"/>
</dbReference>
<name>A0A812GYH6_9DINO</name>
<sequence>MSVQQRDEEAQAPFMPGCRGAQCIQGVVQRMRRRRADRRAARAAPNSSEPGRDALPAGAVDNICNRVDQGESWQEPLGLVGSESAASGGLFAPTDFDEDLLGTCSRKFSMNRLLKRFRKPQALGDEVSQLLTQALALTDYKEEICAAAMENVDALLGRNRELHMTKSNWRPILVAALHLASKPRKDVGAWKAAFENRLQVLLGLRSSAFEQLEQMMLVGLGQDPQAAALRDYTLGPAIGEGSFAKVKRATRISTDETVAVKIFHNRSWRDAKKVRDEAQILKRFWHPHIVKMHETISTRCRTFVIMEYACGGDMFEYVRKQRRLDEPEARRLFRQIIAGLAEVHAANVVHGDLKLENLLLDEERNVKIADFGLSTALEPGETRITTTGGTPEYAAPEVLQGRRCVPYASDLWSCGVILYIMMCGHRPFKGRNDRDLRRKISSANYKIPVFISTEGVGLIAGLLRIKPWSRFSIGLVRAHAWYRRKEALPKDATETLQAKTGHGGCSSLMRNARCAARFTPAELDERIASPGTARPQKFYKAARRSRPDRLPPQSKALVPLLHRAGLGPCLEALPKGTTETLQAKTGHGGCSSLMRNARCAAGSCSVEPSEQAV</sequence>
<dbReference type="InterPro" id="IPR017441">
    <property type="entry name" value="Protein_kinase_ATP_BS"/>
</dbReference>
<keyword evidence="8" id="KW-1185">Reference proteome</keyword>
<dbReference type="Gene3D" id="1.10.510.10">
    <property type="entry name" value="Transferase(Phosphotransferase) domain 1"/>
    <property type="match status" value="1"/>
</dbReference>
<dbReference type="PROSITE" id="PS00107">
    <property type="entry name" value="PROTEIN_KINASE_ATP"/>
    <property type="match status" value="1"/>
</dbReference>
<keyword evidence="2 4" id="KW-0547">Nucleotide-binding</keyword>
<dbReference type="Proteomes" id="UP000604046">
    <property type="component" value="Unassembled WGS sequence"/>
</dbReference>
<evidence type="ECO:0000256" key="1">
    <source>
        <dbReference type="ARBA" id="ARBA00011245"/>
    </source>
</evidence>
<dbReference type="FunFam" id="1.10.510.10:FF:000571">
    <property type="entry name" value="Maternal embryonic leucine zipper kinase"/>
    <property type="match status" value="1"/>
</dbReference>
<evidence type="ECO:0000313" key="8">
    <source>
        <dbReference type="Proteomes" id="UP000604046"/>
    </source>
</evidence>
<dbReference type="GO" id="GO:0005524">
    <property type="term" value="F:ATP binding"/>
    <property type="evidence" value="ECO:0007669"/>
    <property type="project" value="UniProtKB-UniRule"/>
</dbReference>
<organism evidence="7 8">
    <name type="scientific">Symbiodinium natans</name>
    <dbReference type="NCBI Taxonomy" id="878477"/>
    <lineage>
        <taxon>Eukaryota</taxon>
        <taxon>Sar</taxon>
        <taxon>Alveolata</taxon>
        <taxon>Dinophyceae</taxon>
        <taxon>Suessiales</taxon>
        <taxon>Symbiodiniaceae</taxon>
        <taxon>Symbiodinium</taxon>
    </lineage>
</organism>
<dbReference type="PANTHER" id="PTHR24346">
    <property type="entry name" value="MAP/MICROTUBULE AFFINITY-REGULATING KINASE"/>
    <property type="match status" value="1"/>
</dbReference>
<dbReference type="OrthoDB" id="193931at2759"/>
<dbReference type="InterPro" id="IPR008271">
    <property type="entry name" value="Ser/Thr_kinase_AS"/>
</dbReference>
<dbReference type="Pfam" id="PF00069">
    <property type="entry name" value="Pkinase"/>
    <property type="match status" value="1"/>
</dbReference>
<dbReference type="InterPro" id="IPR000719">
    <property type="entry name" value="Prot_kinase_dom"/>
</dbReference>